<feature type="chain" id="PRO_5011997413" description="DUF1223 domain-containing protein" evidence="1">
    <location>
        <begin position="29"/>
        <end position="250"/>
    </location>
</feature>
<accession>A0A2A4G3N8</accession>
<evidence type="ECO:0000313" key="2">
    <source>
        <dbReference type="EMBL" id="PCE62576.1"/>
    </source>
</evidence>
<dbReference type="RefSeq" id="WP_097443663.1">
    <property type="nucleotide sequence ID" value="NZ_NBWU01000008.1"/>
</dbReference>
<feature type="signal peptide" evidence="1">
    <location>
        <begin position="1"/>
        <end position="28"/>
    </location>
</feature>
<name>A0A2A4G3N8_9FLAO</name>
<dbReference type="InterPro" id="IPR036249">
    <property type="entry name" value="Thioredoxin-like_sf"/>
</dbReference>
<dbReference type="PANTHER" id="PTHR36057:SF1">
    <property type="entry name" value="LIPOPROTEIN LIPID ATTACHMENT SITE-LIKE PROTEIN, PUTATIVE (DUF1223)-RELATED"/>
    <property type="match status" value="1"/>
</dbReference>
<keyword evidence="1" id="KW-0732">Signal</keyword>
<comment type="caution">
    <text evidence="2">The sequence shown here is derived from an EMBL/GenBank/DDBJ whole genome shotgun (WGS) entry which is preliminary data.</text>
</comment>
<dbReference type="InterPro" id="IPR010634">
    <property type="entry name" value="DUF1223"/>
</dbReference>
<reference evidence="2 3" key="1">
    <citation type="submission" date="2017-04" db="EMBL/GenBank/DDBJ databases">
        <title>A new member of the family Flavobacteriaceae isolated from ascidians.</title>
        <authorList>
            <person name="Chen L."/>
        </authorList>
    </citation>
    <scope>NUCLEOTIDE SEQUENCE [LARGE SCALE GENOMIC DNA]</scope>
    <source>
        <strain evidence="2 3">HQA918</strain>
    </source>
</reference>
<proteinExistence type="predicted"/>
<dbReference type="AlphaFoldDB" id="A0A2A4G3N8"/>
<dbReference type="Proteomes" id="UP000219559">
    <property type="component" value="Unassembled WGS sequence"/>
</dbReference>
<dbReference type="PANTHER" id="PTHR36057">
    <property type="match status" value="1"/>
</dbReference>
<evidence type="ECO:0000313" key="3">
    <source>
        <dbReference type="Proteomes" id="UP000219559"/>
    </source>
</evidence>
<evidence type="ECO:0000256" key="1">
    <source>
        <dbReference type="SAM" id="SignalP"/>
    </source>
</evidence>
<dbReference type="Pfam" id="PF06764">
    <property type="entry name" value="DUF1223"/>
    <property type="match status" value="1"/>
</dbReference>
<dbReference type="OrthoDB" id="9808254at2"/>
<organism evidence="2 3">
    <name type="scientific">Sediminicola luteus</name>
    <dbReference type="NCBI Taxonomy" id="319238"/>
    <lineage>
        <taxon>Bacteria</taxon>
        <taxon>Pseudomonadati</taxon>
        <taxon>Bacteroidota</taxon>
        <taxon>Flavobacteriia</taxon>
        <taxon>Flavobacteriales</taxon>
        <taxon>Flavobacteriaceae</taxon>
        <taxon>Sediminicola</taxon>
    </lineage>
</organism>
<protein>
    <recommendedName>
        <fullName evidence="4">DUF1223 domain-containing protein</fullName>
    </recommendedName>
</protein>
<dbReference type="SUPFAM" id="SSF52833">
    <property type="entry name" value="Thioredoxin-like"/>
    <property type="match status" value="1"/>
</dbReference>
<sequence>MIKNKHSLLRKWSGVLLLFYAQAFWVTAQSDTDVNPPRPILMELFTSQGCSSCPPADALLKEMSETYPYEVFALSYHVDYWGYIGWKDPYAKVEYTAKQTDYNRKFKAKSNYTPELVVNGQAHLVGSSTAHVKAVMRQRSAFGKIELFDVVARKISNAKIGVSTEFDLPDNAYYRLVLFIPETVTVVTAGENRSRRLKNHNVVVAEEVIQDNMVGNIEIPTKYLNEKLGVMVIVQNGEGSPIGLGQTFLD</sequence>
<keyword evidence="3" id="KW-1185">Reference proteome</keyword>
<dbReference type="EMBL" id="NBWU01000008">
    <property type="protein sequence ID" value="PCE62576.1"/>
    <property type="molecule type" value="Genomic_DNA"/>
</dbReference>
<evidence type="ECO:0008006" key="4">
    <source>
        <dbReference type="Google" id="ProtNLM"/>
    </source>
</evidence>
<gene>
    <name evidence="2" type="ORF">B7P33_18240</name>
</gene>